<dbReference type="Proteomes" id="UP000075418">
    <property type="component" value="Unassembled WGS sequence"/>
</dbReference>
<sequence length="234" mass="27617">MLMSFLSYQNKKFLRSYHYIAPALCYFIWLMINYMYRDLPILPSYAISMIVLMPIMTWITIVCFNKDSINERYLFQIHLSSKIKYILFKGIYLSLFSLIFIIIAIILPIILGSFIHKITVTIIVISFLVHIWAAVFGILIGLIVQNWFLMGKKYARLITIFILLITMLKTTLIEKIPTLKWVLWIFPPFNSFMTQLKNDTLNLFEPHFILLNIYCCVYTLVVTLIIVIIYRKNG</sequence>
<keyword evidence="1" id="KW-0472">Membrane</keyword>
<feature type="transmembrane region" description="Helical" evidence="1">
    <location>
        <begin position="42"/>
        <end position="64"/>
    </location>
</feature>
<feature type="transmembrane region" description="Helical" evidence="1">
    <location>
        <begin position="85"/>
        <end position="112"/>
    </location>
</feature>
<evidence type="ECO:0000313" key="2">
    <source>
        <dbReference type="EMBL" id="KYH14526.1"/>
    </source>
</evidence>
<keyword evidence="1" id="KW-0812">Transmembrane</keyword>
<keyword evidence="1" id="KW-1133">Transmembrane helix</keyword>
<organism evidence="2 3">
    <name type="scientific">Staphylococcus kloosii</name>
    <dbReference type="NCBI Taxonomy" id="29384"/>
    <lineage>
        <taxon>Bacteria</taxon>
        <taxon>Bacillati</taxon>
        <taxon>Bacillota</taxon>
        <taxon>Bacilli</taxon>
        <taxon>Bacillales</taxon>
        <taxon>Staphylococcaceae</taxon>
        <taxon>Staphylococcus</taxon>
    </lineage>
</organism>
<protein>
    <recommendedName>
        <fullName evidence="4">ABC transporter permease</fullName>
    </recommendedName>
</protein>
<feature type="transmembrane region" description="Helical" evidence="1">
    <location>
        <begin position="118"/>
        <end position="142"/>
    </location>
</feature>
<feature type="transmembrane region" description="Helical" evidence="1">
    <location>
        <begin position="208"/>
        <end position="230"/>
    </location>
</feature>
<name>A0A151A5A0_9STAP</name>
<comment type="caution">
    <text evidence="2">The sequence shown here is derived from an EMBL/GenBank/DDBJ whole genome shotgun (WGS) entry which is preliminary data.</text>
</comment>
<reference evidence="2 3" key="1">
    <citation type="submission" date="2016-02" db="EMBL/GenBank/DDBJ databases">
        <title>Draft genome sequence of hydrocarbon degrading Staphylococcus saprophyticus Strain CNV2, isolated from crude-oil contaminated soil from Noonmati Oil Refinery, Guwahati, Assam, India.</title>
        <authorList>
            <person name="Mukherjee A."/>
            <person name="Chettri B."/>
            <person name="Langpoklakpam J."/>
            <person name="Singh A.K."/>
            <person name="Chattopadhyay D.J."/>
        </authorList>
    </citation>
    <scope>NUCLEOTIDE SEQUENCE [LARGE SCALE GENOMIC DNA]</scope>
    <source>
        <strain evidence="2 3">CNV2</strain>
    </source>
</reference>
<dbReference type="AlphaFoldDB" id="A0A151A5A0"/>
<evidence type="ECO:0008006" key="4">
    <source>
        <dbReference type="Google" id="ProtNLM"/>
    </source>
</evidence>
<evidence type="ECO:0000313" key="3">
    <source>
        <dbReference type="Proteomes" id="UP000075418"/>
    </source>
</evidence>
<feature type="transmembrane region" description="Helical" evidence="1">
    <location>
        <begin position="16"/>
        <end position="36"/>
    </location>
</feature>
<gene>
    <name evidence="2" type="ORF">A0131_07030</name>
</gene>
<proteinExistence type="predicted"/>
<accession>A0A151A5A0</accession>
<dbReference type="EMBL" id="LUGM01000002">
    <property type="protein sequence ID" value="KYH14526.1"/>
    <property type="molecule type" value="Genomic_DNA"/>
</dbReference>
<feature type="transmembrane region" description="Helical" evidence="1">
    <location>
        <begin position="154"/>
        <end position="173"/>
    </location>
</feature>
<dbReference type="RefSeq" id="WP_061854698.1">
    <property type="nucleotide sequence ID" value="NZ_LUGM01000002.1"/>
</dbReference>
<evidence type="ECO:0000256" key="1">
    <source>
        <dbReference type="SAM" id="Phobius"/>
    </source>
</evidence>